<sequence length="290" mass="30886">MYVMEAAVDETSVAGARIRYRDTGAGPPVVFVHGLFVNGELWRAVAPAVAAAGFRCVVPDWPLGGHTAPVPAADLSPPGVAALIGAFLERLDLREVTLVASDTGGAYTQLLLAGGGANDRIARVVFTPSDALEVFPPAIFGLLPVYARSRAATWLLTRLLGVRAVRNSPIAFGRLARRRFPDDVAAGYFGPARESAAIRADLRRALRHVHRRHTLAAAPALANFPGPVLLAWAADDRLFPLELGRRLAALFGHARLVAIPDTYTLVPEDQPEPLARLIVEFATAHAAPAP</sequence>
<dbReference type="InterPro" id="IPR050228">
    <property type="entry name" value="Carboxylesterase_BioH"/>
</dbReference>
<keyword evidence="2" id="KW-0378">Hydrolase</keyword>
<dbReference type="Proteomes" id="UP000021053">
    <property type="component" value="Unassembled WGS sequence"/>
</dbReference>
<dbReference type="PANTHER" id="PTHR43194">
    <property type="entry name" value="HYDROLASE ALPHA/BETA FOLD FAMILY"/>
    <property type="match status" value="1"/>
</dbReference>
<dbReference type="PANTHER" id="PTHR43194:SF5">
    <property type="entry name" value="PIMELOYL-[ACYL-CARRIER PROTEIN] METHYL ESTER ESTERASE"/>
    <property type="match status" value="1"/>
</dbReference>
<dbReference type="HOGENOM" id="CLU_020336_13_3_11"/>
<dbReference type="SUPFAM" id="SSF53474">
    <property type="entry name" value="alpha/beta-Hydrolases"/>
    <property type="match status" value="1"/>
</dbReference>
<feature type="domain" description="AB hydrolase-1" evidence="1">
    <location>
        <begin position="27"/>
        <end position="266"/>
    </location>
</feature>
<evidence type="ECO:0000313" key="3">
    <source>
        <dbReference type="Proteomes" id="UP000021053"/>
    </source>
</evidence>
<organism evidence="2 3">
    <name type="scientific">Cryptosporangium arvum DSM 44712</name>
    <dbReference type="NCBI Taxonomy" id="927661"/>
    <lineage>
        <taxon>Bacteria</taxon>
        <taxon>Bacillati</taxon>
        <taxon>Actinomycetota</taxon>
        <taxon>Actinomycetes</taxon>
        <taxon>Cryptosporangiales</taxon>
        <taxon>Cryptosporangiaceae</taxon>
        <taxon>Cryptosporangium</taxon>
    </lineage>
</organism>
<keyword evidence="3" id="KW-1185">Reference proteome</keyword>
<comment type="caution">
    <text evidence="2">The sequence shown here is derived from an EMBL/GenBank/DDBJ whole genome shotgun (WGS) entry which is preliminary data.</text>
</comment>
<accession>A0A011AGS6</accession>
<dbReference type="InterPro" id="IPR000073">
    <property type="entry name" value="AB_hydrolase_1"/>
</dbReference>
<dbReference type="GO" id="GO:0016787">
    <property type="term" value="F:hydrolase activity"/>
    <property type="evidence" value="ECO:0007669"/>
    <property type="project" value="UniProtKB-KW"/>
</dbReference>
<dbReference type="OrthoDB" id="3400345at2"/>
<keyword evidence="2" id="KW-0012">Acyltransferase</keyword>
<reference evidence="2 3" key="1">
    <citation type="submission" date="2013-07" db="EMBL/GenBank/DDBJ databases">
        <authorList>
            <consortium name="DOE Joint Genome Institute"/>
            <person name="Eisen J."/>
            <person name="Huntemann M."/>
            <person name="Han J."/>
            <person name="Chen A."/>
            <person name="Kyrpides N."/>
            <person name="Mavromatis K."/>
            <person name="Markowitz V."/>
            <person name="Palaniappan K."/>
            <person name="Ivanova N."/>
            <person name="Schaumberg A."/>
            <person name="Pati A."/>
            <person name="Liolios K."/>
            <person name="Nordberg H.P."/>
            <person name="Cantor M.N."/>
            <person name="Hua S.X."/>
            <person name="Woyke T."/>
        </authorList>
    </citation>
    <scope>NUCLEOTIDE SEQUENCE [LARGE SCALE GENOMIC DNA]</scope>
    <source>
        <strain evidence="2 3">DSM 44712</strain>
    </source>
</reference>
<dbReference type="InterPro" id="IPR029058">
    <property type="entry name" value="AB_hydrolase_fold"/>
</dbReference>
<protein>
    <submittedName>
        <fullName evidence="2">Putative hydrolase or acyltransferase of alpha/beta superfamily</fullName>
    </submittedName>
</protein>
<evidence type="ECO:0000313" key="2">
    <source>
        <dbReference type="EMBL" id="EXG81196.1"/>
    </source>
</evidence>
<name>A0A011AGS6_9ACTN</name>
<dbReference type="EMBL" id="JFBT01000001">
    <property type="protein sequence ID" value="EXG81196.1"/>
    <property type="molecule type" value="Genomic_DNA"/>
</dbReference>
<dbReference type="AlphaFoldDB" id="A0A011AGS6"/>
<dbReference type="Gene3D" id="3.40.50.1820">
    <property type="entry name" value="alpha/beta hydrolase"/>
    <property type="match status" value="1"/>
</dbReference>
<proteinExistence type="predicted"/>
<dbReference type="Pfam" id="PF00561">
    <property type="entry name" value="Abhydrolase_1"/>
    <property type="match status" value="1"/>
</dbReference>
<evidence type="ECO:0000259" key="1">
    <source>
        <dbReference type="Pfam" id="PF00561"/>
    </source>
</evidence>
<dbReference type="GO" id="GO:0016746">
    <property type="term" value="F:acyltransferase activity"/>
    <property type="evidence" value="ECO:0007669"/>
    <property type="project" value="UniProtKB-KW"/>
</dbReference>
<keyword evidence="2" id="KW-0808">Transferase</keyword>
<gene>
    <name evidence="2" type="ORF">CryarDRAFT_2304</name>
</gene>